<dbReference type="KEGG" id="lhi:JP39_09360"/>
<dbReference type="GO" id="GO:0004553">
    <property type="term" value="F:hydrolase activity, hydrolyzing O-glycosyl compounds"/>
    <property type="evidence" value="ECO:0007669"/>
    <property type="project" value="InterPro"/>
</dbReference>
<evidence type="ECO:0000256" key="1">
    <source>
        <dbReference type="ARBA" id="ARBA00009209"/>
    </source>
</evidence>
<keyword evidence="6" id="KW-0624">Polysaccharide degradation</keyword>
<dbReference type="STRING" id="1074467.JP39_09360"/>
<dbReference type="SUPFAM" id="SSF48208">
    <property type="entry name" value="Six-hairpin glycosidases"/>
    <property type="match status" value="1"/>
</dbReference>
<evidence type="ECO:0000313" key="9">
    <source>
        <dbReference type="Proteomes" id="UP000061546"/>
    </source>
</evidence>
<dbReference type="EMBL" id="CP012559">
    <property type="protein sequence ID" value="ALB29541.1"/>
    <property type="molecule type" value="Genomic_DNA"/>
</dbReference>
<proteinExistence type="inferred from homology"/>
<comment type="similarity">
    <text evidence="1 6">Belongs to the glycosyl hydrolase 8 (cellulase D) family.</text>
</comment>
<sequence length="388" mass="43607">MKRHKYQWMISGLIILVALAIGIAIYNTYSPRSTSSVSTAVVKDHYKIWKKAYLRGNKQQEFVKTNNKNSKDQTLSEAQGYGMLITVMAAQQDFGSQKTFNQLTRYYVRHQISSDNPLMAWRQNHKGIAMTSTKEEKTSATDGDLDIAYALILADERWGSKGEIKYNRLAKKLLTTIKKKEINPTTKLPKVGDWATGPKSATVVRTSDLMTAYFRKFASYTNDGSWTKVAQNSQIVLKRLSDQQETGLMADFVTVTGSKLKTGKIGAKEVASEHDNQYGFNACRVPWRVAYDYQIYHSQSSKQIARKMCRFFADQKQITAIYKLNGDPVGDYTNAAFTTPVAYAAQVVANPELKVRYTKVLTGKMSTKDYYPATIQMATLLASSSIGK</sequence>
<organism evidence="8 9">
    <name type="scientific">Companilactobacillus heilongjiangensis</name>
    <dbReference type="NCBI Taxonomy" id="1074467"/>
    <lineage>
        <taxon>Bacteria</taxon>
        <taxon>Bacillati</taxon>
        <taxon>Bacillota</taxon>
        <taxon>Bacilli</taxon>
        <taxon>Lactobacillales</taxon>
        <taxon>Lactobacillaceae</taxon>
        <taxon>Companilactobacillus</taxon>
    </lineage>
</organism>
<dbReference type="Gene3D" id="1.50.10.10">
    <property type="match status" value="1"/>
</dbReference>
<keyword evidence="2" id="KW-0732">Signal</keyword>
<accession>A0A0K2LE15</accession>
<keyword evidence="7" id="KW-1133">Transmembrane helix</keyword>
<keyword evidence="6" id="KW-0119">Carbohydrate metabolism</keyword>
<protein>
    <recommendedName>
        <fullName evidence="6">Glucanase</fullName>
        <ecNumber evidence="6">3.2.1.-</ecNumber>
    </recommendedName>
</protein>
<keyword evidence="3 6" id="KW-0378">Hydrolase</keyword>
<name>A0A0K2LE15_9LACO</name>
<dbReference type="Pfam" id="PF01270">
    <property type="entry name" value="Glyco_hydro_8"/>
    <property type="match status" value="1"/>
</dbReference>
<dbReference type="Proteomes" id="UP000061546">
    <property type="component" value="Chromosome"/>
</dbReference>
<evidence type="ECO:0000256" key="6">
    <source>
        <dbReference type="RuleBase" id="RU361167"/>
    </source>
</evidence>
<dbReference type="PRINTS" id="PR00735">
    <property type="entry name" value="GLHYDRLASE8"/>
</dbReference>
<gene>
    <name evidence="8" type="ORF">JP39_09360</name>
</gene>
<dbReference type="GO" id="GO:0000272">
    <property type="term" value="P:polysaccharide catabolic process"/>
    <property type="evidence" value="ECO:0007669"/>
    <property type="project" value="UniProtKB-KW"/>
</dbReference>
<dbReference type="PROSITE" id="PS00812">
    <property type="entry name" value="GLYCOSYL_HYDROL_F8"/>
    <property type="match status" value="1"/>
</dbReference>
<evidence type="ECO:0000256" key="7">
    <source>
        <dbReference type="SAM" id="Phobius"/>
    </source>
</evidence>
<dbReference type="RefSeq" id="WP_041501476.1">
    <property type="nucleotide sequence ID" value="NZ_BJDV01000010.1"/>
</dbReference>
<dbReference type="InterPro" id="IPR002037">
    <property type="entry name" value="Glyco_hydro_8"/>
</dbReference>
<keyword evidence="7" id="KW-0472">Membrane</keyword>
<keyword evidence="7" id="KW-0812">Transmembrane</keyword>
<feature type="transmembrane region" description="Helical" evidence="7">
    <location>
        <begin position="7"/>
        <end position="29"/>
    </location>
</feature>
<keyword evidence="9" id="KW-1185">Reference proteome</keyword>
<keyword evidence="4 6" id="KW-0326">Glycosidase</keyword>
<evidence type="ECO:0000313" key="8">
    <source>
        <dbReference type="EMBL" id="ALB29541.1"/>
    </source>
</evidence>
<reference evidence="8 9" key="1">
    <citation type="submission" date="2015-08" db="EMBL/GenBank/DDBJ databases">
        <title>Genomic sequence of Lactobacillus heilongjiangensis DSM 28069, isolated from Chinese traditional pickle.</title>
        <authorList>
            <person name="Jiang X."/>
            <person name="Zheng B."/>
            <person name="Cheng H."/>
        </authorList>
    </citation>
    <scope>NUCLEOTIDE SEQUENCE [LARGE SCALE GENOMIC DNA]</scope>
    <source>
        <strain evidence="8 9">DSM 28069</strain>
    </source>
</reference>
<evidence type="ECO:0000256" key="5">
    <source>
        <dbReference type="PROSITE-ProRule" id="PRU10058"/>
    </source>
</evidence>
<dbReference type="InterPro" id="IPR008928">
    <property type="entry name" value="6-hairpin_glycosidase_sf"/>
</dbReference>
<dbReference type="InterPro" id="IPR012341">
    <property type="entry name" value="6hp_glycosidase-like_sf"/>
</dbReference>
<dbReference type="AlphaFoldDB" id="A0A0K2LE15"/>
<evidence type="ECO:0000256" key="3">
    <source>
        <dbReference type="ARBA" id="ARBA00022801"/>
    </source>
</evidence>
<dbReference type="InterPro" id="IPR019834">
    <property type="entry name" value="Glyco_hydro_8_CS"/>
</dbReference>
<evidence type="ECO:0000256" key="2">
    <source>
        <dbReference type="ARBA" id="ARBA00022729"/>
    </source>
</evidence>
<dbReference type="EC" id="3.2.1.-" evidence="6"/>
<feature type="active site" description="Nucleophile" evidence="5">
    <location>
        <position position="142"/>
    </location>
</feature>
<evidence type="ECO:0000256" key="4">
    <source>
        <dbReference type="ARBA" id="ARBA00023295"/>
    </source>
</evidence>